<reference evidence="1 2" key="1">
    <citation type="submission" date="2023-03" db="EMBL/GenBank/DDBJ databases">
        <title>WGS of Methanotrichaceae archaeon Mx.</title>
        <authorList>
            <person name="Sorokin D.Y."/>
            <person name="Merkel A.Y."/>
        </authorList>
    </citation>
    <scope>NUCLEOTIDE SEQUENCE [LARGE SCALE GENOMIC DNA]</scope>
    <source>
        <strain evidence="1 2">Mx</strain>
    </source>
</reference>
<sequence length="191" mass="21964">MEMDPLEVFEVEMPGEDYGTEKYREIIMDILQDLGLIRSIGRLRVYVDIKIPYFAVQGMIRGKQPPLRVGDVGDLLYAEGGYQITVDDEEHMAGLIRALWEKYGREKVEQPERNVLVVLSEESPQDLVVADTETEFRRDLMDALVRIAPEGFRNRRNEMSKESFFFLAAEETITPEMIAEAKERLGGMRDA</sequence>
<dbReference type="Pfam" id="PF09886">
    <property type="entry name" value="DUF2113"/>
    <property type="match status" value="1"/>
</dbReference>
<dbReference type="NCBIfam" id="TIGR03291">
    <property type="entry name" value="methan_mark_17"/>
    <property type="match status" value="1"/>
</dbReference>
<dbReference type="RefSeq" id="WP_316965365.1">
    <property type="nucleotide sequence ID" value="NZ_JARFPK010000001.1"/>
</dbReference>
<accession>A0ABT5X4N2</accession>
<evidence type="ECO:0000313" key="2">
    <source>
        <dbReference type="Proteomes" id="UP001220010"/>
    </source>
</evidence>
<name>A0ABT5X4N2_9EURY</name>
<proteinExistence type="predicted"/>
<comment type="caution">
    <text evidence="1">The sequence shown here is derived from an EMBL/GenBank/DDBJ whole genome shotgun (WGS) entry which is preliminary data.</text>
</comment>
<organism evidence="1 2">
    <name type="scientific">Candidatus Methanocrinis natronophilus</name>
    <dbReference type="NCBI Taxonomy" id="3033396"/>
    <lineage>
        <taxon>Archaea</taxon>
        <taxon>Methanobacteriati</taxon>
        <taxon>Methanobacteriota</taxon>
        <taxon>Stenosarchaea group</taxon>
        <taxon>Methanomicrobia</taxon>
        <taxon>Methanotrichales</taxon>
        <taxon>Methanotrichaceae</taxon>
        <taxon>Methanocrinis</taxon>
    </lineage>
</organism>
<evidence type="ECO:0000313" key="1">
    <source>
        <dbReference type="EMBL" id="MDF0589603.1"/>
    </source>
</evidence>
<protein>
    <submittedName>
        <fullName evidence="1">Methanogenesis marker 17 protein</fullName>
    </submittedName>
</protein>
<dbReference type="EMBL" id="JARFPK010000001">
    <property type="protein sequence ID" value="MDF0589603.1"/>
    <property type="molecule type" value="Genomic_DNA"/>
</dbReference>
<dbReference type="InterPro" id="IPR016762">
    <property type="entry name" value="Methan_mark_17"/>
</dbReference>
<dbReference type="Proteomes" id="UP001220010">
    <property type="component" value="Unassembled WGS sequence"/>
</dbReference>
<keyword evidence="2" id="KW-1185">Reference proteome</keyword>
<gene>
    <name evidence="1" type="ORF">P0O15_00200</name>
</gene>